<proteinExistence type="predicted"/>
<dbReference type="EMBL" id="CP021112">
    <property type="protein sequence ID" value="ARQ00777.1"/>
    <property type="molecule type" value="Genomic_DNA"/>
</dbReference>
<dbReference type="KEGG" id="psin:CAK95_18055"/>
<evidence type="ECO:0000313" key="2">
    <source>
        <dbReference type="Proteomes" id="UP000194137"/>
    </source>
</evidence>
<evidence type="ECO:0000313" key="1">
    <source>
        <dbReference type="EMBL" id="ARQ00777.1"/>
    </source>
</evidence>
<dbReference type="Proteomes" id="UP000194137">
    <property type="component" value="Chromosome"/>
</dbReference>
<reference evidence="1 2" key="1">
    <citation type="submission" date="2017-05" db="EMBL/GenBank/DDBJ databases">
        <title>Full genome sequence of Pseudorhodoplanes sinuspersici.</title>
        <authorList>
            <person name="Dastgheib S.M.M."/>
            <person name="Shavandi M."/>
            <person name="Tirandaz H."/>
        </authorList>
    </citation>
    <scope>NUCLEOTIDE SEQUENCE [LARGE SCALE GENOMIC DNA]</scope>
    <source>
        <strain evidence="1 2">RIPI110</strain>
    </source>
</reference>
<dbReference type="STRING" id="1235591.CAK95_18055"/>
<dbReference type="RefSeq" id="WP_086089173.1">
    <property type="nucleotide sequence ID" value="NZ_CP021112.1"/>
</dbReference>
<accession>A0A1W6ZTQ2</accession>
<organism evidence="1 2">
    <name type="scientific">Pseudorhodoplanes sinuspersici</name>
    <dbReference type="NCBI Taxonomy" id="1235591"/>
    <lineage>
        <taxon>Bacteria</taxon>
        <taxon>Pseudomonadati</taxon>
        <taxon>Pseudomonadota</taxon>
        <taxon>Alphaproteobacteria</taxon>
        <taxon>Hyphomicrobiales</taxon>
        <taxon>Pseudorhodoplanes</taxon>
    </lineage>
</organism>
<keyword evidence="2" id="KW-1185">Reference proteome</keyword>
<name>A0A1W6ZTQ2_9HYPH</name>
<dbReference type="AlphaFoldDB" id="A0A1W6ZTQ2"/>
<sequence>MKLAFFAVAGVAAAILINTAPAATAAEISNAPQAGTQSVEEISAAKKRRIVFAEPTYVDAITGEIVNPFRPRYIAPSHDFVGGPDGYPGEYAMRRAAGQCVMDFGYGRWRAC</sequence>
<protein>
    <submittedName>
        <fullName evidence="1">Uncharacterized protein</fullName>
    </submittedName>
</protein>
<gene>
    <name evidence="1" type="ORF">CAK95_18055</name>
</gene>